<dbReference type="RefSeq" id="WP_209459195.1">
    <property type="nucleotide sequence ID" value="NZ_JAGGKC010000010.1"/>
</dbReference>
<organism evidence="1 2">
    <name type="scientific">Youngiibacter multivorans</name>
    <dbReference type="NCBI Taxonomy" id="937251"/>
    <lineage>
        <taxon>Bacteria</taxon>
        <taxon>Bacillati</taxon>
        <taxon>Bacillota</taxon>
        <taxon>Clostridia</taxon>
        <taxon>Eubacteriales</taxon>
        <taxon>Clostridiaceae</taxon>
        <taxon>Youngiibacter</taxon>
    </lineage>
</organism>
<evidence type="ECO:0000313" key="1">
    <source>
        <dbReference type="EMBL" id="MBP1918975.1"/>
    </source>
</evidence>
<keyword evidence="2" id="KW-1185">Reference proteome</keyword>
<comment type="caution">
    <text evidence="1">The sequence shown here is derived from an EMBL/GenBank/DDBJ whole genome shotgun (WGS) entry which is preliminary data.</text>
</comment>
<dbReference type="Pfam" id="PF02597">
    <property type="entry name" value="ThiS"/>
    <property type="match status" value="1"/>
</dbReference>
<dbReference type="EMBL" id="JAGGKC010000010">
    <property type="protein sequence ID" value="MBP1918975.1"/>
    <property type="molecule type" value="Genomic_DNA"/>
</dbReference>
<dbReference type="Gene3D" id="3.10.20.30">
    <property type="match status" value="1"/>
</dbReference>
<evidence type="ECO:0000313" key="2">
    <source>
        <dbReference type="Proteomes" id="UP001519271"/>
    </source>
</evidence>
<dbReference type="InterPro" id="IPR003749">
    <property type="entry name" value="ThiS/MoaD-like"/>
</dbReference>
<dbReference type="SUPFAM" id="SSF54285">
    <property type="entry name" value="MoaD/ThiS"/>
    <property type="match status" value="1"/>
</dbReference>
<gene>
    <name evidence="1" type="ORF">J2Z34_001460</name>
</gene>
<dbReference type="Proteomes" id="UP001519271">
    <property type="component" value="Unassembled WGS sequence"/>
</dbReference>
<reference evidence="1 2" key="1">
    <citation type="submission" date="2021-03" db="EMBL/GenBank/DDBJ databases">
        <title>Genomic Encyclopedia of Type Strains, Phase IV (KMG-IV): sequencing the most valuable type-strain genomes for metagenomic binning, comparative biology and taxonomic classification.</title>
        <authorList>
            <person name="Goeker M."/>
        </authorList>
    </citation>
    <scope>NUCLEOTIDE SEQUENCE [LARGE SCALE GENOMIC DNA]</scope>
    <source>
        <strain evidence="1 2">DSM 6139</strain>
    </source>
</reference>
<proteinExistence type="predicted"/>
<dbReference type="InterPro" id="IPR012675">
    <property type="entry name" value="Beta-grasp_dom_sf"/>
</dbReference>
<dbReference type="InterPro" id="IPR016155">
    <property type="entry name" value="Mopterin_synth/thiamin_S_b"/>
</dbReference>
<sequence>MRIEMKYIGVPLGGMTNIRRTVILPEDSTIDALIQSLIDDSPGTSRDNFRSVTYMVNKKNAGVSTILHEGDEVFLLGILGGG</sequence>
<name>A0ABS4G353_9CLOT</name>
<protein>
    <submittedName>
        <fullName evidence="1">Molybdopterin converting factor small subunit</fullName>
    </submittedName>
</protein>
<accession>A0ABS4G353</accession>